<organism evidence="1 2">
    <name type="scientific">Mycena sanguinolenta</name>
    <dbReference type="NCBI Taxonomy" id="230812"/>
    <lineage>
        <taxon>Eukaryota</taxon>
        <taxon>Fungi</taxon>
        <taxon>Dikarya</taxon>
        <taxon>Basidiomycota</taxon>
        <taxon>Agaricomycotina</taxon>
        <taxon>Agaricomycetes</taxon>
        <taxon>Agaricomycetidae</taxon>
        <taxon>Agaricales</taxon>
        <taxon>Marasmiineae</taxon>
        <taxon>Mycenaceae</taxon>
        <taxon>Mycena</taxon>
    </lineage>
</organism>
<dbReference type="Proteomes" id="UP000623467">
    <property type="component" value="Unassembled WGS sequence"/>
</dbReference>
<evidence type="ECO:0000313" key="2">
    <source>
        <dbReference type="Proteomes" id="UP000623467"/>
    </source>
</evidence>
<comment type="caution">
    <text evidence="1">The sequence shown here is derived from an EMBL/GenBank/DDBJ whole genome shotgun (WGS) entry which is preliminary data.</text>
</comment>
<dbReference type="OrthoDB" id="3067066at2759"/>
<protein>
    <submittedName>
        <fullName evidence="1">Uncharacterized protein</fullName>
    </submittedName>
</protein>
<reference evidence="1" key="1">
    <citation type="submission" date="2020-05" db="EMBL/GenBank/DDBJ databases">
        <title>Mycena genomes resolve the evolution of fungal bioluminescence.</title>
        <authorList>
            <person name="Tsai I.J."/>
        </authorList>
    </citation>
    <scope>NUCLEOTIDE SEQUENCE</scope>
    <source>
        <strain evidence="1">160909Yilan</strain>
    </source>
</reference>
<proteinExistence type="predicted"/>
<evidence type="ECO:0000313" key="1">
    <source>
        <dbReference type="EMBL" id="KAF7351727.1"/>
    </source>
</evidence>
<keyword evidence="2" id="KW-1185">Reference proteome</keyword>
<dbReference type="EMBL" id="JACAZH010000013">
    <property type="protein sequence ID" value="KAF7351727.1"/>
    <property type="molecule type" value="Genomic_DNA"/>
</dbReference>
<gene>
    <name evidence="1" type="ORF">MSAN_01605900</name>
</gene>
<dbReference type="AlphaFoldDB" id="A0A8H6Y4N8"/>
<sequence length="291" mass="32146">MTSHPALAVENLSRLPPYLQEVATAAISGSTKDLTRLCDLVRDPRAQISQLDLLLPVFYTLLDPGTIPEPCRLDPDSSDSAHQSSVIGLIARAAASLDALRTLGELPPGVGAGLWPRVWQWVLFMHTYREAIPHASETRICLNLFRLMNQLLLESEMVEMIKTNPRVQFVVARGWVLLFDVKDSLTRIDGCSSLCRFFKAARFAQSVALEAFIEGAGGTLSHLASLIVNHITFFAVTAQTLTSSIPLMLDGVLDFLWVAQYCDQEYENATWKPHRKGPLCMALVSKGIVAR</sequence>
<accession>A0A8H6Y4N8</accession>
<name>A0A8H6Y4N8_9AGAR</name>